<feature type="region of interest" description="Disordered" evidence="1">
    <location>
        <begin position="1"/>
        <end position="32"/>
    </location>
</feature>
<keyword evidence="2" id="KW-1133">Transmembrane helix</keyword>
<gene>
    <name evidence="3" type="ORF">Vlu01_41980</name>
</gene>
<name>A0ABQ4J085_9ACTN</name>
<keyword evidence="4" id="KW-1185">Reference proteome</keyword>
<evidence type="ECO:0000256" key="1">
    <source>
        <dbReference type="SAM" id="MobiDB-lite"/>
    </source>
</evidence>
<reference evidence="3 4" key="1">
    <citation type="submission" date="2021-01" db="EMBL/GenBank/DDBJ databases">
        <title>Whole genome shotgun sequence of Verrucosispora lutea NBRC 106530.</title>
        <authorList>
            <person name="Komaki H."/>
            <person name="Tamura T."/>
        </authorList>
    </citation>
    <scope>NUCLEOTIDE SEQUENCE [LARGE SCALE GENOMIC DNA]</scope>
    <source>
        <strain evidence="3 4">NBRC 106530</strain>
    </source>
</reference>
<evidence type="ECO:0000313" key="3">
    <source>
        <dbReference type="EMBL" id="GIJ23574.1"/>
    </source>
</evidence>
<keyword evidence="2" id="KW-0812">Transmembrane</keyword>
<feature type="transmembrane region" description="Helical" evidence="2">
    <location>
        <begin position="42"/>
        <end position="64"/>
    </location>
</feature>
<dbReference type="EMBL" id="BOPB01000025">
    <property type="protein sequence ID" value="GIJ23574.1"/>
    <property type="molecule type" value="Genomic_DNA"/>
</dbReference>
<accession>A0ABQ4J085</accession>
<protein>
    <submittedName>
        <fullName evidence="3">Uncharacterized protein</fullName>
    </submittedName>
</protein>
<organism evidence="3 4">
    <name type="scientific">Micromonospora lutea</name>
    <dbReference type="NCBI Taxonomy" id="419825"/>
    <lineage>
        <taxon>Bacteria</taxon>
        <taxon>Bacillati</taxon>
        <taxon>Actinomycetota</taxon>
        <taxon>Actinomycetes</taxon>
        <taxon>Micromonosporales</taxon>
        <taxon>Micromonosporaceae</taxon>
        <taxon>Micromonospora</taxon>
    </lineage>
</organism>
<sequence length="398" mass="42461">MAGGIVPAAERPVSGGPKFPPSAAARVGGGAPVGRPPMRRRVAVIATVMAVFLTAGAIVAVGALRGDDHPTLQWTSMPTSGLPANIDSIACPAENECWMASRNIRGIAHLKDDAITIIELNPDFVPISVACRTPDDCWAEGEDRGALDAAGEPMSVGGPWTLAYHYHGGTWTPEHLNSGGRFGCTPQACFQRRDSMVRVWDGSRWRESPVLPAAVNSVIVTSLSCNAHDDCIGFNHKGSVLRLTGGEWSATGEPLDLPDMWPVGQCPTTDDCIVLLTSVGGADASVVQVKDGQWVLTDDARRGLPRRFFTRAAFACTSITNCLIGRSHSTDSEPTDTQNLVDEWIWQWNGKEWRANSVSGLTSTAAGISKVSCASERSCYAIGYYTNDEPFILHGTPG</sequence>
<evidence type="ECO:0000313" key="4">
    <source>
        <dbReference type="Proteomes" id="UP000643165"/>
    </source>
</evidence>
<keyword evidence="2" id="KW-0472">Membrane</keyword>
<comment type="caution">
    <text evidence="3">The sequence shown here is derived from an EMBL/GenBank/DDBJ whole genome shotgun (WGS) entry which is preliminary data.</text>
</comment>
<dbReference type="Proteomes" id="UP000643165">
    <property type="component" value="Unassembled WGS sequence"/>
</dbReference>
<proteinExistence type="predicted"/>
<evidence type="ECO:0000256" key="2">
    <source>
        <dbReference type="SAM" id="Phobius"/>
    </source>
</evidence>